<feature type="transmembrane region" description="Helical" evidence="13">
    <location>
        <begin position="20"/>
        <end position="44"/>
    </location>
</feature>
<evidence type="ECO:0000256" key="12">
    <source>
        <dbReference type="ARBA" id="ARBA00031636"/>
    </source>
</evidence>
<keyword evidence="11 13" id="KW-0472">Membrane</keyword>
<reference evidence="14 15" key="1">
    <citation type="submission" date="2017-09" db="EMBL/GenBank/DDBJ databases">
        <title>Depth-based differentiation of microbial function through sediment-hosted aquifers and enrichment of novel symbionts in the deep terrestrial subsurface.</title>
        <authorList>
            <person name="Probst A.J."/>
            <person name="Ladd B."/>
            <person name="Jarett J.K."/>
            <person name="Geller-Mcgrath D.E."/>
            <person name="Sieber C.M."/>
            <person name="Emerson J.B."/>
            <person name="Anantharaman K."/>
            <person name="Thomas B.C."/>
            <person name="Malmstrom R."/>
            <person name="Stieglmeier M."/>
            <person name="Klingl A."/>
            <person name="Woyke T."/>
            <person name="Ryan C.M."/>
            <person name="Banfield J.F."/>
        </authorList>
    </citation>
    <scope>NUCLEOTIDE SEQUENCE [LARGE SCALE GENOMIC DNA]</scope>
    <source>
        <strain evidence="14">CG08_land_8_20_14_0_20_45_16</strain>
    </source>
</reference>
<comment type="caution">
    <text evidence="14">The sequence shown here is derived from an EMBL/GenBank/DDBJ whole genome shotgun (WGS) entry which is preliminary data.</text>
</comment>
<feature type="transmembrane region" description="Helical" evidence="13">
    <location>
        <begin position="207"/>
        <end position="226"/>
    </location>
</feature>
<organism evidence="14 15">
    <name type="scientific">Candidatus Saganbacteria bacterium CG08_land_8_20_14_0_20_45_16</name>
    <dbReference type="NCBI Taxonomy" id="2014293"/>
    <lineage>
        <taxon>Bacteria</taxon>
        <taxon>Bacillati</taxon>
        <taxon>Saganbacteria</taxon>
    </lineage>
</organism>
<dbReference type="InterPro" id="IPR050222">
    <property type="entry name" value="MATE_MdtK"/>
</dbReference>
<name>A0A2H0XVS9_UNCSA</name>
<dbReference type="EMBL" id="PEYM01000108">
    <property type="protein sequence ID" value="PIS28961.1"/>
    <property type="molecule type" value="Genomic_DNA"/>
</dbReference>
<evidence type="ECO:0000256" key="5">
    <source>
        <dbReference type="ARBA" id="ARBA00022448"/>
    </source>
</evidence>
<evidence type="ECO:0000256" key="6">
    <source>
        <dbReference type="ARBA" id="ARBA00022449"/>
    </source>
</evidence>
<evidence type="ECO:0000256" key="4">
    <source>
        <dbReference type="ARBA" id="ARBA00020268"/>
    </source>
</evidence>
<feature type="transmembrane region" description="Helical" evidence="13">
    <location>
        <begin position="143"/>
        <end position="164"/>
    </location>
</feature>
<dbReference type="PANTHER" id="PTHR43298:SF2">
    <property type="entry name" value="FMN_FAD EXPORTER YEEO-RELATED"/>
    <property type="match status" value="1"/>
</dbReference>
<keyword evidence="9 13" id="KW-1133">Transmembrane helix</keyword>
<keyword evidence="10" id="KW-0406">Ion transport</keyword>
<accession>A0A2H0XVS9</accession>
<dbReference type="NCBIfam" id="TIGR00797">
    <property type="entry name" value="matE"/>
    <property type="match status" value="1"/>
</dbReference>
<evidence type="ECO:0000256" key="7">
    <source>
        <dbReference type="ARBA" id="ARBA00022475"/>
    </source>
</evidence>
<dbReference type="Proteomes" id="UP000231343">
    <property type="component" value="Unassembled WGS sequence"/>
</dbReference>
<evidence type="ECO:0000256" key="8">
    <source>
        <dbReference type="ARBA" id="ARBA00022692"/>
    </source>
</evidence>
<feature type="transmembrane region" description="Helical" evidence="13">
    <location>
        <begin position="265"/>
        <end position="287"/>
    </location>
</feature>
<feature type="transmembrane region" description="Helical" evidence="13">
    <location>
        <begin position="105"/>
        <end position="123"/>
    </location>
</feature>
<dbReference type="GO" id="GO:0006811">
    <property type="term" value="P:monoatomic ion transport"/>
    <property type="evidence" value="ECO:0007669"/>
    <property type="project" value="UniProtKB-KW"/>
</dbReference>
<dbReference type="PIRSF" id="PIRSF006603">
    <property type="entry name" value="DinF"/>
    <property type="match status" value="1"/>
</dbReference>
<dbReference type="InterPro" id="IPR002528">
    <property type="entry name" value="MATE_fam"/>
</dbReference>
<feature type="transmembrane region" description="Helical" evidence="13">
    <location>
        <begin position="367"/>
        <end position="385"/>
    </location>
</feature>
<evidence type="ECO:0000256" key="1">
    <source>
        <dbReference type="ARBA" id="ARBA00003408"/>
    </source>
</evidence>
<dbReference type="AlphaFoldDB" id="A0A2H0XVS9"/>
<comment type="similarity">
    <text evidence="3">Belongs to the multi antimicrobial extrusion (MATE) (TC 2.A.66.1) family.</text>
</comment>
<feature type="transmembrane region" description="Helical" evidence="13">
    <location>
        <begin position="326"/>
        <end position="347"/>
    </location>
</feature>
<dbReference type="GO" id="GO:0015297">
    <property type="term" value="F:antiporter activity"/>
    <property type="evidence" value="ECO:0007669"/>
    <property type="project" value="UniProtKB-KW"/>
</dbReference>
<keyword evidence="5" id="KW-0813">Transport</keyword>
<feature type="transmembrane region" description="Helical" evidence="13">
    <location>
        <begin position="176"/>
        <end position="195"/>
    </location>
</feature>
<evidence type="ECO:0000313" key="14">
    <source>
        <dbReference type="EMBL" id="PIS28961.1"/>
    </source>
</evidence>
<evidence type="ECO:0000256" key="9">
    <source>
        <dbReference type="ARBA" id="ARBA00022989"/>
    </source>
</evidence>
<evidence type="ECO:0000256" key="3">
    <source>
        <dbReference type="ARBA" id="ARBA00010199"/>
    </source>
</evidence>
<feature type="transmembrane region" description="Helical" evidence="13">
    <location>
        <begin position="293"/>
        <end position="314"/>
    </location>
</feature>
<sequence length="455" mass="49027">MIKNLFHKFQKERDLTVGSISKNIWILAIPMLVSNLLQAAFNLVDMIWVGKLGPEALAAVSMSGSILMVLMFLMIGLGVGTTALIARAIGEKDNAKADNIAMQSLIMGAIGSFVFGVIGYFLAPWLLQVLGAQPAVLVLGIGYMRILFVGVLVMFYLFLVSAILQGAGDAATPMLILVLSTLVNIVLDPLLIFGLGPFPKMGVNGAALGTVIAECLGSAVALDVLLRGRSRVHVKLQYLKLDLVKMWNILKIGVPASFQMTLRGLVGIVLIAIVAGFGTTAVAAFGVGMRLHMLAMMPGFALGMAAATLVGQNLGAKQPARAVASAWWAVFYYGSFMLVMALSYIFFAPHIIMFFNDNVEVIRVGSHFLKVSAFGYLFIALGVVLSRSLVGAGDTVAPLVITFFALWVFQIPLAIWLAKTFGLGGIWYAFLVAYIVQGTLSVIWFQLGRWKRKKI</sequence>
<protein>
    <recommendedName>
        <fullName evidence="4">Probable multidrug resistance protein NorM</fullName>
    </recommendedName>
    <alternativeName>
        <fullName evidence="12">Multidrug-efflux transporter</fullName>
    </alternativeName>
</protein>
<dbReference type="PANTHER" id="PTHR43298">
    <property type="entry name" value="MULTIDRUG RESISTANCE PROTEIN NORM-RELATED"/>
    <property type="match status" value="1"/>
</dbReference>
<evidence type="ECO:0000256" key="11">
    <source>
        <dbReference type="ARBA" id="ARBA00023136"/>
    </source>
</evidence>
<gene>
    <name evidence="14" type="ORF">COT42_06580</name>
</gene>
<feature type="transmembrane region" description="Helical" evidence="13">
    <location>
        <begin position="397"/>
        <end position="418"/>
    </location>
</feature>
<comment type="subcellular location">
    <subcellularLocation>
        <location evidence="2">Cell membrane</location>
        <topology evidence="2">Multi-pass membrane protein</topology>
    </subcellularLocation>
</comment>
<comment type="function">
    <text evidence="1">Multidrug efflux pump.</text>
</comment>
<dbReference type="InterPro" id="IPR048279">
    <property type="entry name" value="MdtK-like"/>
</dbReference>
<keyword evidence="7" id="KW-1003">Cell membrane</keyword>
<feature type="transmembrane region" description="Helical" evidence="13">
    <location>
        <begin position="56"/>
        <end position="85"/>
    </location>
</feature>
<keyword evidence="8 13" id="KW-0812">Transmembrane</keyword>
<evidence type="ECO:0000256" key="13">
    <source>
        <dbReference type="SAM" id="Phobius"/>
    </source>
</evidence>
<evidence type="ECO:0000256" key="10">
    <source>
        <dbReference type="ARBA" id="ARBA00023065"/>
    </source>
</evidence>
<evidence type="ECO:0000313" key="15">
    <source>
        <dbReference type="Proteomes" id="UP000231343"/>
    </source>
</evidence>
<dbReference type="GO" id="GO:0042910">
    <property type="term" value="F:xenobiotic transmembrane transporter activity"/>
    <property type="evidence" value="ECO:0007669"/>
    <property type="project" value="InterPro"/>
</dbReference>
<proteinExistence type="inferred from homology"/>
<evidence type="ECO:0000256" key="2">
    <source>
        <dbReference type="ARBA" id="ARBA00004651"/>
    </source>
</evidence>
<feature type="transmembrane region" description="Helical" evidence="13">
    <location>
        <begin position="424"/>
        <end position="445"/>
    </location>
</feature>
<dbReference type="GO" id="GO:0005886">
    <property type="term" value="C:plasma membrane"/>
    <property type="evidence" value="ECO:0007669"/>
    <property type="project" value="UniProtKB-SubCell"/>
</dbReference>
<keyword evidence="6" id="KW-0050">Antiport</keyword>
<dbReference type="Pfam" id="PF01554">
    <property type="entry name" value="MatE"/>
    <property type="match status" value="2"/>
</dbReference>